<protein>
    <recommendedName>
        <fullName evidence="2">THUMP domain-containing protein</fullName>
    </recommendedName>
</protein>
<name>A0A382BSR9_9ZZZZ</name>
<evidence type="ECO:0000313" key="1">
    <source>
        <dbReference type="EMBL" id="SVB16704.1"/>
    </source>
</evidence>
<accession>A0A382BSR9</accession>
<dbReference type="AlphaFoldDB" id="A0A382BSR9"/>
<reference evidence="1" key="1">
    <citation type="submission" date="2018-05" db="EMBL/GenBank/DDBJ databases">
        <authorList>
            <person name="Lanie J.A."/>
            <person name="Ng W.-L."/>
            <person name="Kazmierczak K.M."/>
            <person name="Andrzejewski T.M."/>
            <person name="Davidsen T.M."/>
            <person name="Wayne K.J."/>
            <person name="Tettelin H."/>
            <person name="Glass J.I."/>
            <person name="Rusch D."/>
            <person name="Podicherti R."/>
            <person name="Tsui H.-C.T."/>
            <person name="Winkler M.E."/>
        </authorList>
    </citation>
    <scope>NUCLEOTIDE SEQUENCE</scope>
</reference>
<feature type="non-terminal residue" evidence="1">
    <location>
        <position position="46"/>
    </location>
</feature>
<evidence type="ECO:0008006" key="2">
    <source>
        <dbReference type="Google" id="ProtNLM"/>
    </source>
</evidence>
<dbReference type="EMBL" id="UINC01031136">
    <property type="protein sequence ID" value="SVB16704.1"/>
    <property type="molecule type" value="Genomic_DNA"/>
</dbReference>
<proteinExistence type="predicted"/>
<sequence>MINPFTTQKLDCYLTCPRGLEEITAAQISSYCESVKALHGGVSFSG</sequence>
<gene>
    <name evidence="1" type="ORF">METZ01_LOCUS169558</name>
</gene>
<organism evidence="1">
    <name type="scientific">marine metagenome</name>
    <dbReference type="NCBI Taxonomy" id="408172"/>
    <lineage>
        <taxon>unclassified sequences</taxon>
        <taxon>metagenomes</taxon>
        <taxon>ecological metagenomes</taxon>
    </lineage>
</organism>
<dbReference type="Gene3D" id="3.30.2130.30">
    <property type="match status" value="1"/>
</dbReference>